<dbReference type="AlphaFoldDB" id="Q12S85"/>
<accession>Q12S85</accession>
<dbReference type="InterPro" id="IPR052637">
    <property type="entry name" value="KLHDC3-like"/>
</dbReference>
<dbReference type="PANTHER" id="PTHR46461">
    <property type="entry name" value="KELCH DOMAIN-CONTAINING PROTEIN 3"/>
    <property type="match status" value="1"/>
</dbReference>
<dbReference type="eggNOG" id="COG3055">
    <property type="taxonomic scope" value="Bacteria"/>
</dbReference>
<organism evidence="1 2">
    <name type="scientific">Shewanella denitrificans (strain OS217 / ATCC BAA-1090 / DSM 15013)</name>
    <dbReference type="NCBI Taxonomy" id="318161"/>
    <lineage>
        <taxon>Bacteria</taxon>
        <taxon>Pseudomonadati</taxon>
        <taxon>Pseudomonadota</taxon>
        <taxon>Gammaproteobacteria</taxon>
        <taxon>Alteromonadales</taxon>
        <taxon>Shewanellaceae</taxon>
        <taxon>Shewanella</taxon>
    </lineage>
</organism>
<dbReference type="STRING" id="318161.Sden_0397"/>
<dbReference type="InterPro" id="IPR015915">
    <property type="entry name" value="Kelch-typ_b-propeller"/>
</dbReference>
<protein>
    <submittedName>
        <fullName evidence="1">Kelch repeat</fullName>
    </submittedName>
</protein>
<reference evidence="1 2" key="1">
    <citation type="submission" date="2006-03" db="EMBL/GenBank/DDBJ databases">
        <title>Complete sequence of Shewanella denitrificans OS217.</title>
        <authorList>
            <consortium name="US DOE Joint Genome Institute"/>
            <person name="Copeland A."/>
            <person name="Lucas S."/>
            <person name="Lapidus A."/>
            <person name="Barry K."/>
            <person name="Detter J.C."/>
            <person name="Glavina del Rio T."/>
            <person name="Hammon N."/>
            <person name="Israni S."/>
            <person name="Dalin E."/>
            <person name="Tice H."/>
            <person name="Pitluck S."/>
            <person name="Brettin T."/>
            <person name="Bruce D."/>
            <person name="Han C."/>
            <person name="Tapia R."/>
            <person name="Gilna P."/>
            <person name="Kiss H."/>
            <person name="Schmutz J."/>
            <person name="Larimer F."/>
            <person name="Land M."/>
            <person name="Hauser L."/>
            <person name="Kyrpides N."/>
            <person name="Lykidis A."/>
            <person name="Richardson P."/>
        </authorList>
    </citation>
    <scope>NUCLEOTIDE SEQUENCE [LARGE SCALE GENOMIC DNA]</scope>
    <source>
        <strain evidence="2">OS217 / ATCC BAA-1090 / DSM 15013</strain>
    </source>
</reference>
<dbReference type="HOGENOM" id="CLU_1634242_0_0_6"/>
<dbReference type="GO" id="GO:0005737">
    <property type="term" value="C:cytoplasm"/>
    <property type="evidence" value="ECO:0007669"/>
    <property type="project" value="TreeGrafter"/>
</dbReference>
<dbReference type="PANTHER" id="PTHR46461:SF1">
    <property type="entry name" value="KELCH DOMAIN-CONTAINING PROTEIN 3"/>
    <property type="match status" value="1"/>
</dbReference>
<dbReference type="SUPFAM" id="SSF117281">
    <property type="entry name" value="Kelch motif"/>
    <property type="match status" value="1"/>
</dbReference>
<keyword evidence="2" id="KW-1185">Reference proteome</keyword>
<evidence type="ECO:0000313" key="1">
    <source>
        <dbReference type="EMBL" id="ABE53691.1"/>
    </source>
</evidence>
<dbReference type="EMBL" id="CP000302">
    <property type="protein sequence ID" value="ABE53691.1"/>
    <property type="molecule type" value="Genomic_DNA"/>
</dbReference>
<dbReference type="GO" id="GO:0003682">
    <property type="term" value="F:chromatin binding"/>
    <property type="evidence" value="ECO:0007669"/>
    <property type="project" value="InterPro"/>
</dbReference>
<sequence length="162" mass="18110">MPYIAPLSGRLASVAIGIKDSAYIFGGYTVAEDHQELSTADNYRFNIQDLRYQRIADMPVAVDDSAVASYQDRYIYLFGGWHQDGNVNLEQVYDTHTDTWSQASPIPAPAVFGQAVCMFANQLVLCDGVKIKANLRQKRSYQASPVCLFGEISPDNHQRIAW</sequence>
<dbReference type="KEGG" id="sdn:Sden_0397"/>
<gene>
    <name evidence="1" type="ordered locus">Sden_0397</name>
</gene>
<dbReference type="Gene3D" id="2.120.10.80">
    <property type="entry name" value="Kelch-type beta propeller"/>
    <property type="match status" value="1"/>
</dbReference>
<proteinExistence type="predicted"/>
<name>Q12S85_SHEDO</name>
<evidence type="ECO:0000313" key="2">
    <source>
        <dbReference type="Proteomes" id="UP000001982"/>
    </source>
</evidence>
<dbReference type="Proteomes" id="UP000001982">
    <property type="component" value="Chromosome"/>
</dbReference>